<evidence type="ECO:0000256" key="4">
    <source>
        <dbReference type="ARBA" id="ARBA00023136"/>
    </source>
</evidence>
<dbReference type="EMBL" id="MN739380">
    <property type="protein sequence ID" value="QHT01723.1"/>
    <property type="molecule type" value="Genomic_DNA"/>
</dbReference>
<evidence type="ECO:0000313" key="5">
    <source>
        <dbReference type="EMBL" id="QHT01723.1"/>
    </source>
</evidence>
<accession>A0A6C0CBK7</accession>
<comment type="subcellular location">
    <subcellularLocation>
        <location evidence="1">Membrane</location>
        <topology evidence="1">Multi-pass membrane protein</topology>
    </subcellularLocation>
</comment>
<dbReference type="InterPro" id="IPR006603">
    <property type="entry name" value="PQ-loop_rpt"/>
</dbReference>
<protein>
    <submittedName>
        <fullName evidence="5">Uncharacterized protein</fullName>
    </submittedName>
</protein>
<name>A0A6C0CBK7_9ZZZZ</name>
<sequence length="53" mass="6261">MSTHNTYKYVVLITCNVINVIYHLPQIIKTYKTQSVTDFDPYYLFLGNLHSFC</sequence>
<keyword evidence="3" id="KW-1133">Transmembrane helix</keyword>
<dbReference type="Gene3D" id="1.20.1280.290">
    <property type="match status" value="1"/>
</dbReference>
<dbReference type="Pfam" id="PF04193">
    <property type="entry name" value="PQ-loop"/>
    <property type="match status" value="1"/>
</dbReference>
<dbReference type="AlphaFoldDB" id="A0A6C0CBK7"/>
<keyword evidence="2" id="KW-0812">Transmembrane</keyword>
<evidence type="ECO:0000256" key="3">
    <source>
        <dbReference type="ARBA" id="ARBA00022989"/>
    </source>
</evidence>
<proteinExistence type="predicted"/>
<evidence type="ECO:0000256" key="1">
    <source>
        <dbReference type="ARBA" id="ARBA00004141"/>
    </source>
</evidence>
<evidence type="ECO:0000256" key="2">
    <source>
        <dbReference type="ARBA" id="ARBA00022692"/>
    </source>
</evidence>
<reference evidence="5" key="1">
    <citation type="journal article" date="2020" name="Nature">
        <title>Giant virus diversity and host interactions through global metagenomics.</title>
        <authorList>
            <person name="Schulz F."/>
            <person name="Roux S."/>
            <person name="Paez-Espino D."/>
            <person name="Jungbluth S."/>
            <person name="Walsh D.A."/>
            <person name="Denef V.J."/>
            <person name="McMahon K.D."/>
            <person name="Konstantinidis K.T."/>
            <person name="Eloe-Fadrosh E.A."/>
            <person name="Kyrpides N.C."/>
            <person name="Woyke T."/>
        </authorList>
    </citation>
    <scope>NUCLEOTIDE SEQUENCE</scope>
    <source>
        <strain evidence="5">GVMAG-M-3300020523-10</strain>
    </source>
</reference>
<dbReference type="GO" id="GO:0016020">
    <property type="term" value="C:membrane"/>
    <property type="evidence" value="ECO:0007669"/>
    <property type="project" value="UniProtKB-SubCell"/>
</dbReference>
<keyword evidence="4" id="KW-0472">Membrane</keyword>
<organism evidence="5">
    <name type="scientific">viral metagenome</name>
    <dbReference type="NCBI Taxonomy" id="1070528"/>
    <lineage>
        <taxon>unclassified sequences</taxon>
        <taxon>metagenomes</taxon>
        <taxon>organismal metagenomes</taxon>
    </lineage>
</organism>